<dbReference type="Proteomes" id="UP001066276">
    <property type="component" value="Chromosome 3_2"/>
</dbReference>
<reference evidence="2" key="1">
    <citation type="journal article" date="2022" name="bioRxiv">
        <title>Sequencing and chromosome-scale assembly of the giantPleurodeles waltlgenome.</title>
        <authorList>
            <person name="Brown T."/>
            <person name="Elewa A."/>
            <person name="Iarovenko S."/>
            <person name="Subramanian E."/>
            <person name="Araus A.J."/>
            <person name="Petzold A."/>
            <person name="Susuki M."/>
            <person name="Suzuki K.-i.T."/>
            <person name="Hayashi T."/>
            <person name="Toyoda A."/>
            <person name="Oliveira C."/>
            <person name="Osipova E."/>
            <person name="Leigh N.D."/>
            <person name="Simon A."/>
            <person name="Yun M.H."/>
        </authorList>
    </citation>
    <scope>NUCLEOTIDE SEQUENCE</scope>
    <source>
        <strain evidence="2">20211129_DDA</strain>
        <tissue evidence="2">Liver</tissue>
    </source>
</reference>
<evidence type="ECO:0000313" key="2">
    <source>
        <dbReference type="EMBL" id="KAJ1176185.1"/>
    </source>
</evidence>
<feature type="region of interest" description="Disordered" evidence="1">
    <location>
        <begin position="29"/>
        <end position="68"/>
    </location>
</feature>
<organism evidence="2 3">
    <name type="scientific">Pleurodeles waltl</name>
    <name type="common">Iberian ribbed newt</name>
    <dbReference type="NCBI Taxonomy" id="8319"/>
    <lineage>
        <taxon>Eukaryota</taxon>
        <taxon>Metazoa</taxon>
        <taxon>Chordata</taxon>
        <taxon>Craniata</taxon>
        <taxon>Vertebrata</taxon>
        <taxon>Euteleostomi</taxon>
        <taxon>Amphibia</taxon>
        <taxon>Batrachia</taxon>
        <taxon>Caudata</taxon>
        <taxon>Salamandroidea</taxon>
        <taxon>Salamandridae</taxon>
        <taxon>Pleurodelinae</taxon>
        <taxon>Pleurodeles</taxon>
    </lineage>
</organism>
<keyword evidence="3" id="KW-1185">Reference proteome</keyword>
<protein>
    <submittedName>
        <fullName evidence="2">Uncharacterized protein</fullName>
    </submittedName>
</protein>
<proteinExistence type="predicted"/>
<comment type="caution">
    <text evidence="2">The sequence shown here is derived from an EMBL/GenBank/DDBJ whole genome shotgun (WGS) entry which is preliminary data.</text>
</comment>
<evidence type="ECO:0000313" key="3">
    <source>
        <dbReference type="Proteomes" id="UP001066276"/>
    </source>
</evidence>
<evidence type="ECO:0000256" key="1">
    <source>
        <dbReference type="SAM" id="MobiDB-lite"/>
    </source>
</evidence>
<name>A0AAV7THR2_PLEWA</name>
<dbReference type="AlphaFoldDB" id="A0AAV7THR2"/>
<dbReference type="EMBL" id="JANPWB010000006">
    <property type="protein sequence ID" value="KAJ1176185.1"/>
    <property type="molecule type" value="Genomic_DNA"/>
</dbReference>
<sequence>MSASPCVIRGLASGPLPISSRRPLGPIPCAGGVLSSAPDSGARPRDRGVAAPVAPRPCHMAERAMPSV</sequence>
<gene>
    <name evidence="2" type="ORF">NDU88_001468</name>
</gene>
<accession>A0AAV7THR2</accession>